<name>A0A1J4K5F9_9EUKA</name>
<dbReference type="GeneID" id="94840269"/>
<organism evidence="2 3">
    <name type="scientific">Tritrichomonas foetus</name>
    <dbReference type="NCBI Taxonomy" id="1144522"/>
    <lineage>
        <taxon>Eukaryota</taxon>
        <taxon>Metamonada</taxon>
        <taxon>Parabasalia</taxon>
        <taxon>Tritrichomonadida</taxon>
        <taxon>Tritrichomonadidae</taxon>
        <taxon>Tritrichomonas</taxon>
    </lineage>
</organism>
<accession>A0A1J4K5F9</accession>
<keyword evidence="1" id="KW-0175">Coiled coil</keyword>
<sequence>MNFPQPIPRPAFMYDFLPDPSSSLSGSDVKYYCDIVKQDMIDQIRNKVLQANMEKQQHKHIEFADFQAIKNESKEYHKKISELELELSKISEIPNFEYENFDDQISILQKELNKEKENYDKVLKKCQNDRKEIDKHIENGKRKVIIVRKKATALYNESMLFLQKIIQQKFPGLEIDNSELLPPSAIYERSSNVQKDFNKIVTYVKKVIEVSKEYC</sequence>
<proteinExistence type="predicted"/>
<evidence type="ECO:0000313" key="2">
    <source>
        <dbReference type="EMBL" id="OHT04956.1"/>
    </source>
</evidence>
<reference evidence="2" key="1">
    <citation type="submission" date="2016-10" db="EMBL/GenBank/DDBJ databases">
        <authorList>
            <person name="Benchimol M."/>
            <person name="Almeida L.G."/>
            <person name="Vasconcelos A.T."/>
            <person name="Perreira-Neves A."/>
            <person name="Rosa I.A."/>
            <person name="Tasca T."/>
            <person name="Bogo M.R."/>
            <person name="de Souza W."/>
        </authorList>
    </citation>
    <scope>NUCLEOTIDE SEQUENCE [LARGE SCALE GENOMIC DNA]</scope>
    <source>
        <strain evidence="2">K</strain>
    </source>
</reference>
<evidence type="ECO:0000256" key="1">
    <source>
        <dbReference type="SAM" id="Coils"/>
    </source>
</evidence>
<protein>
    <submittedName>
        <fullName evidence="2">Uncharacterized protein</fullName>
    </submittedName>
</protein>
<dbReference type="AlphaFoldDB" id="A0A1J4K5F9"/>
<gene>
    <name evidence="2" type="ORF">TRFO_27463</name>
</gene>
<dbReference type="RefSeq" id="XP_068358092.1">
    <property type="nucleotide sequence ID" value="XM_068505565.1"/>
</dbReference>
<dbReference type="EMBL" id="MLAK01000775">
    <property type="protein sequence ID" value="OHT04956.1"/>
    <property type="molecule type" value="Genomic_DNA"/>
</dbReference>
<dbReference type="Proteomes" id="UP000179807">
    <property type="component" value="Unassembled WGS sequence"/>
</dbReference>
<evidence type="ECO:0000313" key="3">
    <source>
        <dbReference type="Proteomes" id="UP000179807"/>
    </source>
</evidence>
<dbReference type="VEuPathDB" id="TrichDB:TRFO_27463"/>
<keyword evidence="3" id="KW-1185">Reference proteome</keyword>
<feature type="coiled-coil region" evidence="1">
    <location>
        <begin position="66"/>
        <end position="132"/>
    </location>
</feature>
<comment type="caution">
    <text evidence="2">The sequence shown here is derived from an EMBL/GenBank/DDBJ whole genome shotgun (WGS) entry which is preliminary data.</text>
</comment>